<feature type="non-terminal residue" evidence="1">
    <location>
        <position position="51"/>
    </location>
</feature>
<gene>
    <name evidence="1" type="ORF">LCGC14_2291360</name>
</gene>
<proteinExistence type="predicted"/>
<sequence>MADDNNKLKAKKQFDNMVDLITRMESDADLVNLVAKYKKIPDVNGKAIDNS</sequence>
<name>A0A0F9CR55_9ZZZZ</name>
<organism evidence="1">
    <name type="scientific">marine sediment metagenome</name>
    <dbReference type="NCBI Taxonomy" id="412755"/>
    <lineage>
        <taxon>unclassified sequences</taxon>
        <taxon>metagenomes</taxon>
        <taxon>ecological metagenomes</taxon>
    </lineage>
</organism>
<reference evidence="1" key="1">
    <citation type="journal article" date="2015" name="Nature">
        <title>Complex archaea that bridge the gap between prokaryotes and eukaryotes.</title>
        <authorList>
            <person name="Spang A."/>
            <person name="Saw J.H."/>
            <person name="Jorgensen S.L."/>
            <person name="Zaremba-Niedzwiedzka K."/>
            <person name="Martijn J."/>
            <person name="Lind A.E."/>
            <person name="van Eijk R."/>
            <person name="Schleper C."/>
            <person name="Guy L."/>
            <person name="Ettema T.J."/>
        </authorList>
    </citation>
    <scope>NUCLEOTIDE SEQUENCE</scope>
</reference>
<dbReference type="EMBL" id="LAZR01032105">
    <property type="protein sequence ID" value="KKL51848.1"/>
    <property type="molecule type" value="Genomic_DNA"/>
</dbReference>
<dbReference type="AlphaFoldDB" id="A0A0F9CR55"/>
<accession>A0A0F9CR55</accession>
<evidence type="ECO:0000313" key="1">
    <source>
        <dbReference type="EMBL" id="KKL51848.1"/>
    </source>
</evidence>
<comment type="caution">
    <text evidence="1">The sequence shown here is derived from an EMBL/GenBank/DDBJ whole genome shotgun (WGS) entry which is preliminary data.</text>
</comment>
<protein>
    <submittedName>
        <fullName evidence="1">Uncharacterized protein</fullName>
    </submittedName>
</protein>